<dbReference type="InterPro" id="IPR016187">
    <property type="entry name" value="CTDL_fold"/>
</dbReference>
<dbReference type="Gene3D" id="3.10.100.10">
    <property type="entry name" value="Mannose-Binding Protein A, subunit A"/>
    <property type="match status" value="1"/>
</dbReference>
<dbReference type="Proteomes" id="UP000265080">
    <property type="component" value="Chromosome 5"/>
</dbReference>
<dbReference type="CDD" id="cd03590">
    <property type="entry name" value="CLECT_DC-SIGN_like"/>
    <property type="match status" value="1"/>
</dbReference>
<reference evidence="5" key="3">
    <citation type="submission" date="2025-09" db="UniProtKB">
        <authorList>
            <consortium name="Ensembl"/>
        </authorList>
    </citation>
    <scope>IDENTIFICATION</scope>
</reference>
<proteinExistence type="predicted"/>
<dbReference type="GO" id="GO:0030246">
    <property type="term" value="F:carbohydrate binding"/>
    <property type="evidence" value="ECO:0007669"/>
    <property type="project" value="UniProtKB-KW"/>
</dbReference>
<dbReference type="GeneTree" id="ENSGT00940000164508"/>
<reference evidence="5" key="2">
    <citation type="submission" date="2025-08" db="UniProtKB">
        <authorList>
            <consortium name="Ensembl"/>
        </authorList>
    </citation>
    <scope>IDENTIFICATION</scope>
</reference>
<name>A0A3P8SCC2_AMPPE</name>
<evidence type="ECO:0000256" key="2">
    <source>
        <dbReference type="ARBA" id="ARBA00023157"/>
    </source>
</evidence>
<dbReference type="InterPro" id="IPR033989">
    <property type="entry name" value="CD209-like_CTLD"/>
</dbReference>
<keyword evidence="6" id="KW-1185">Reference proteome</keyword>
<dbReference type="PROSITE" id="PS50041">
    <property type="entry name" value="C_TYPE_LECTIN_2"/>
    <property type="match status" value="1"/>
</dbReference>
<keyword evidence="3" id="KW-1133">Transmembrane helix</keyword>
<evidence type="ECO:0000313" key="6">
    <source>
        <dbReference type="Proteomes" id="UP000265080"/>
    </source>
</evidence>
<dbReference type="Ensembl" id="ENSAPET00000010001.1">
    <property type="protein sequence ID" value="ENSAPEP00000009735.1"/>
    <property type="gene ID" value="ENSAPEG00000007001.1"/>
</dbReference>
<organism evidence="5 6">
    <name type="scientific">Amphiprion percula</name>
    <name type="common">Orange clownfish</name>
    <name type="synonym">Lutjanus percula</name>
    <dbReference type="NCBI Taxonomy" id="161767"/>
    <lineage>
        <taxon>Eukaryota</taxon>
        <taxon>Metazoa</taxon>
        <taxon>Chordata</taxon>
        <taxon>Craniata</taxon>
        <taxon>Vertebrata</taxon>
        <taxon>Euteleostomi</taxon>
        <taxon>Actinopterygii</taxon>
        <taxon>Neopterygii</taxon>
        <taxon>Teleostei</taxon>
        <taxon>Neoteleostei</taxon>
        <taxon>Acanthomorphata</taxon>
        <taxon>Ovalentaria</taxon>
        <taxon>Pomacentridae</taxon>
        <taxon>Amphiprion</taxon>
    </lineage>
</organism>
<dbReference type="SUPFAM" id="SSF56436">
    <property type="entry name" value="C-type lectin-like"/>
    <property type="match status" value="1"/>
</dbReference>
<dbReference type="STRING" id="161767.ENSAPEP00000009735"/>
<reference evidence="5 6" key="1">
    <citation type="submission" date="2018-03" db="EMBL/GenBank/DDBJ databases">
        <title>Finding Nemo's genes: A chromosome-scale reference assembly of the genome of the orange clownfish Amphiprion percula.</title>
        <authorList>
            <person name="Lehmann R."/>
        </authorList>
    </citation>
    <scope>NUCLEOTIDE SEQUENCE</scope>
</reference>
<sequence length="228" mass="26472">MDSQYQQFGAPESSSVHEGRTVTTHTGLRRIVISILYAILLLLMLILLMVTGVKFSQLNKEITDVKFHLQKISHHDSTTVQEVPLEQLVPVKGTCRQGWVSFERSCYLLSSNTLTWSRAEEHCKTERGHLVVLNNVEELDYISKVVEIQYNYWIGLVERQHEGHWSWVDGTTFDSTQTFWDEGQPDDWDYRENGEDCGQLHGSNIRKRKLWNDADCGLSYRYICESKQ</sequence>
<protein>
    <submittedName>
        <fullName evidence="5">Asialoglycoprotein receptor-like 1</fullName>
    </submittedName>
</protein>
<dbReference type="InterPro" id="IPR018378">
    <property type="entry name" value="C-type_lectin_CS"/>
</dbReference>
<dbReference type="InterPro" id="IPR016186">
    <property type="entry name" value="C-type_lectin-like/link_sf"/>
</dbReference>
<keyword evidence="1" id="KW-0430">Lectin</keyword>
<feature type="domain" description="C-type lectin" evidence="4">
    <location>
        <begin position="102"/>
        <end position="225"/>
    </location>
</feature>
<accession>A0A3P8SCC2</accession>
<evidence type="ECO:0000256" key="1">
    <source>
        <dbReference type="ARBA" id="ARBA00022734"/>
    </source>
</evidence>
<evidence type="ECO:0000256" key="3">
    <source>
        <dbReference type="SAM" id="Phobius"/>
    </source>
</evidence>
<dbReference type="OMA" id="PTFWDEG"/>
<keyword evidence="3" id="KW-0812">Transmembrane</keyword>
<dbReference type="PANTHER" id="PTHR22803">
    <property type="entry name" value="MANNOSE, PHOSPHOLIPASE, LECTIN RECEPTOR RELATED"/>
    <property type="match status" value="1"/>
</dbReference>
<dbReference type="Pfam" id="PF00059">
    <property type="entry name" value="Lectin_C"/>
    <property type="match status" value="1"/>
</dbReference>
<keyword evidence="2" id="KW-1015">Disulfide bond</keyword>
<keyword evidence="3" id="KW-0472">Membrane</keyword>
<feature type="transmembrane region" description="Helical" evidence="3">
    <location>
        <begin position="31"/>
        <end position="50"/>
    </location>
</feature>
<dbReference type="SMART" id="SM00034">
    <property type="entry name" value="CLECT"/>
    <property type="match status" value="1"/>
</dbReference>
<dbReference type="InterPro" id="IPR050111">
    <property type="entry name" value="C-type_lectin/snaclec_domain"/>
</dbReference>
<evidence type="ECO:0000259" key="4">
    <source>
        <dbReference type="PROSITE" id="PS50041"/>
    </source>
</evidence>
<dbReference type="AlphaFoldDB" id="A0A3P8SCC2"/>
<dbReference type="PROSITE" id="PS00615">
    <property type="entry name" value="C_TYPE_LECTIN_1"/>
    <property type="match status" value="1"/>
</dbReference>
<evidence type="ECO:0000313" key="5">
    <source>
        <dbReference type="Ensembl" id="ENSAPEP00000009735.1"/>
    </source>
</evidence>
<dbReference type="InterPro" id="IPR001304">
    <property type="entry name" value="C-type_lectin-like"/>
</dbReference>